<protein>
    <submittedName>
        <fullName evidence="1">Uncharacterized protein</fullName>
    </submittedName>
</protein>
<dbReference type="EMBL" id="JALLKP010000001">
    <property type="protein sequence ID" value="KAK2197427.1"/>
    <property type="molecule type" value="Genomic_DNA"/>
</dbReference>
<gene>
    <name evidence="1" type="ORF">BdWA1_000427</name>
</gene>
<dbReference type="AlphaFoldDB" id="A0AAD9UQ18"/>
<organism evidence="1 2">
    <name type="scientific">Babesia duncani</name>
    <dbReference type="NCBI Taxonomy" id="323732"/>
    <lineage>
        <taxon>Eukaryota</taxon>
        <taxon>Sar</taxon>
        <taxon>Alveolata</taxon>
        <taxon>Apicomplexa</taxon>
        <taxon>Aconoidasida</taxon>
        <taxon>Piroplasmida</taxon>
        <taxon>Babesiidae</taxon>
        <taxon>Babesia</taxon>
    </lineage>
</organism>
<dbReference type="KEGG" id="bdw:94334725"/>
<sequence length="167" mass="19273">MEREEMENTIRQQQQLLKKKDKTIASLCKAISVIQRLFIPNIQGDISTFTTKPIISQIQKRHCLFPLEESLHGSFAPKTFKLSCGHTFHLLCLFETIQRRECRKVIFTSLQVKQACGECWTVIEDNDQTVISQGAKKEKKEIVKYSHSLATQLLDYKISSTLLTNDR</sequence>
<keyword evidence="2" id="KW-1185">Reference proteome</keyword>
<comment type="caution">
    <text evidence="1">The sequence shown here is derived from an EMBL/GenBank/DDBJ whole genome shotgun (WGS) entry which is preliminary data.</text>
</comment>
<name>A0AAD9UQ18_9APIC</name>
<dbReference type="RefSeq" id="XP_067804269.1">
    <property type="nucleotide sequence ID" value="XM_067945478.1"/>
</dbReference>
<accession>A0AAD9UQ18</accession>
<dbReference type="GeneID" id="94334725"/>
<evidence type="ECO:0000313" key="2">
    <source>
        <dbReference type="Proteomes" id="UP001214638"/>
    </source>
</evidence>
<reference evidence="1" key="1">
    <citation type="journal article" date="2023" name="Nat. Microbiol.">
        <title>Babesia duncani multi-omics identifies virulence factors and drug targets.</title>
        <authorList>
            <person name="Singh P."/>
            <person name="Lonardi S."/>
            <person name="Liang Q."/>
            <person name="Vydyam P."/>
            <person name="Khabirova E."/>
            <person name="Fang T."/>
            <person name="Gihaz S."/>
            <person name="Thekkiniath J."/>
            <person name="Munshi M."/>
            <person name="Abel S."/>
            <person name="Ciampossin L."/>
            <person name="Batugedara G."/>
            <person name="Gupta M."/>
            <person name="Lu X.M."/>
            <person name="Lenz T."/>
            <person name="Chakravarty S."/>
            <person name="Cornillot E."/>
            <person name="Hu Y."/>
            <person name="Ma W."/>
            <person name="Gonzalez L.M."/>
            <person name="Sanchez S."/>
            <person name="Estrada K."/>
            <person name="Sanchez-Flores A."/>
            <person name="Montero E."/>
            <person name="Harb O.S."/>
            <person name="Le Roch K.G."/>
            <person name="Mamoun C.B."/>
        </authorList>
    </citation>
    <scope>NUCLEOTIDE SEQUENCE</scope>
    <source>
        <strain evidence="1">WA1</strain>
    </source>
</reference>
<proteinExistence type="predicted"/>
<evidence type="ECO:0000313" key="1">
    <source>
        <dbReference type="EMBL" id="KAK2197427.1"/>
    </source>
</evidence>
<dbReference type="Proteomes" id="UP001214638">
    <property type="component" value="Unassembled WGS sequence"/>
</dbReference>